<organism evidence="2 3">
    <name type="scientific">Toxocara canis</name>
    <name type="common">Canine roundworm</name>
    <dbReference type="NCBI Taxonomy" id="6265"/>
    <lineage>
        <taxon>Eukaryota</taxon>
        <taxon>Metazoa</taxon>
        <taxon>Ecdysozoa</taxon>
        <taxon>Nematoda</taxon>
        <taxon>Chromadorea</taxon>
        <taxon>Rhabditida</taxon>
        <taxon>Spirurina</taxon>
        <taxon>Ascaridomorpha</taxon>
        <taxon>Ascaridoidea</taxon>
        <taxon>Toxocaridae</taxon>
        <taxon>Toxocara</taxon>
    </lineage>
</organism>
<evidence type="ECO:0000256" key="1">
    <source>
        <dbReference type="SAM" id="Phobius"/>
    </source>
</evidence>
<sequence>MDLIENATEINFKETDRGKMMLSDATRINEGGKFEKQELIEFYGSPLTIWEDGKLGMAITMIRQRRGRTRNERKSAQNEAAEEIQRNLDIIIQHWSSAAIGTVLAAIFVVFLLTCFKRKITARSCGKLDTAASSIQRKQKEILKLGQRVRWMERQILKNVTRKTRWAEGLRLMHKEKRPSILH</sequence>
<name>A0A0B2UJV4_TOXCA</name>
<dbReference type="Proteomes" id="UP000031036">
    <property type="component" value="Unassembled WGS sequence"/>
</dbReference>
<evidence type="ECO:0000313" key="3">
    <source>
        <dbReference type="Proteomes" id="UP000031036"/>
    </source>
</evidence>
<keyword evidence="1" id="KW-0812">Transmembrane</keyword>
<reference evidence="2 3" key="1">
    <citation type="submission" date="2014-11" db="EMBL/GenBank/DDBJ databases">
        <title>Genetic blueprint of the zoonotic pathogen Toxocara canis.</title>
        <authorList>
            <person name="Zhu X.-Q."/>
            <person name="Korhonen P.K."/>
            <person name="Cai H."/>
            <person name="Young N.D."/>
            <person name="Nejsum P."/>
            <person name="von Samson-Himmelstjerna G."/>
            <person name="Boag P.R."/>
            <person name="Tan P."/>
            <person name="Li Q."/>
            <person name="Min J."/>
            <person name="Yang Y."/>
            <person name="Wang X."/>
            <person name="Fang X."/>
            <person name="Hall R.S."/>
            <person name="Hofmann A."/>
            <person name="Sternberg P.W."/>
            <person name="Jex A.R."/>
            <person name="Gasser R.B."/>
        </authorList>
    </citation>
    <scope>NUCLEOTIDE SEQUENCE [LARGE SCALE GENOMIC DNA]</scope>
    <source>
        <strain evidence="2">PN_DK_2014</strain>
    </source>
</reference>
<dbReference type="EMBL" id="JPKZ01022436">
    <property type="protein sequence ID" value="KHN71346.1"/>
    <property type="molecule type" value="Genomic_DNA"/>
</dbReference>
<keyword evidence="1" id="KW-0472">Membrane</keyword>
<keyword evidence="1" id="KW-1133">Transmembrane helix</keyword>
<gene>
    <name evidence="2" type="ORF">Tcan_02350</name>
</gene>
<proteinExistence type="predicted"/>
<protein>
    <submittedName>
        <fullName evidence="2">Uncharacterized protein</fullName>
    </submittedName>
</protein>
<accession>A0A0B2UJV4</accession>
<comment type="caution">
    <text evidence="2">The sequence shown here is derived from an EMBL/GenBank/DDBJ whole genome shotgun (WGS) entry which is preliminary data.</text>
</comment>
<evidence type="ECO:0000313" key="2">
    <source>
        <dbReference type="EMBL" id="KHN71346.1"/>
    </source>
</evidence>
<feature type="transmembrane region" description="Helical" evidence="1">
    <location>
        <begin position="95"/>
        <end position="116"/>
    </location>
</feature>
<keyword evidence="3" id="KW-1185">Reference proteome</keyword>
<dbReference type="AlphaFoldDB" id="A0A0B2UJV4"/>